<protein>
    <submittedName>
        <fullName evidence="10">Glycoside hydrolase family 97 catalytic domain-containing protein</fullName>
    </submittedName>
</protein>
<evidence type="ECO:0000259" key="7">
    <source>
        <dbReference type="Pfam" id="PF10566"/>
    </source>
</evidence>
<evidence type="ECO:0000313" key="10">
    <source>
        <dbReference type="EMBL" id="WPU94349.1"/>
    </source>
</evidence>
<dbReference type="InterPro" id="IPR019563">
    <property type="entry name" value="GH97_catalytic"/>
</dbReference>
<dbReference type="InterPro" id="IPR029486">
    <property type="entry name" value="GH97_N"/>
</dbReference>
<organism evidence="10 11">
    <name type="scientific">Mucilaginibacter sabulilitoris</name>
    <dbReference type="NCBI Taxonomy" id="1173583"/>
    <lineage>
        <taxon>Bacteria</taxon>
        <taxon>Pseudomonadati</taxon>
        <taxon>Bacteroidota</taxon>
        <taxon>Sphingobacteriia</taxon>
        <taxon>Sphingobacteriales</taxon>
        <taxon>Sphingobacteriaceae</taxon>
        <taxon>Mucilaginibacter</taxon>
    </lineage>
</organism>
<dbReference type="Pfam" id="PF10566">
    <property type="entry name" value="Glyco_hydro_97"/>
    <property type="match status" value="1"/>
</dbReference>
<name>A0ABZ0TMF3_9SPHI</name>
<keyword evidence="11" id="KW-1185">Reference proteome</keyword>
<keyword evidence="4" id="KW-0106">Calcium</keyword>
<feature type="domain" description="Glycosyl-hydrolase 97 N-terminal" evidence="8">
    <location>
        <begin position="32"/>
        <end position="291"/>
    </location>
</feature>
<dbReference type="InterPro" id="IPR029483">
    <property type="entry name" value="GH97_C"/>
</dbReference>
<accession>A0ABZ0TMF3</accession>
<dbReference type="Gene3D" id="2.60.40.1180">
    <property type="entry name" value="Golgi alpha-mannosidase II"/>
    <property type="match status" value="1"/>
</dbReference>
<dbReference type="SUPFAM" id="SSF51445">
    <property type="entry name" value="(Trans)glycosidases"/>
    <property type="match status" value="1"/>
</dbReference>
<keyword evidence="5" id="KW-0326">Glycosidase</keyword>
<dbReference type="Proteomes" id="UP001324380">
    <property type="component" value="Chromosome"/>
</dbReference>
<dbReference type="Pfam" id="PF14509">
    <property type="entry name" value="GH97_C"/>
    <property type="match status" value="1"/>
</dbReference>
<dbReference type="InterPro" id="IPR017853">
    <property type="entry name" value="GH"/>
</dbReference>
<evidence type="ECO:0000256" key="6">
    <source>
        <dbReference type="SAM" id="SignalP"/>
    </source>
</evidence>
<comment type="subunit">
    <text evidence="2">Monomer.</text>
</comment>
<comment type="cofactor">
    <cofactor evidence="1">
        <name>Ca(2+)</name>
        <dbReference type="ChEBI" id="CHEBI:29108"/>
    </cofactor>
</comment>
<dbReference type="Pfam" id="PF14508">
    <property type="entry name" value="GH97_N"/>
    <property type="match status" value="1"/>
</dbReference>
<dbReference type="GO" id="GO:0016787">
    <property type="term" value="F:hydrolase activity"/>
    <property type="evidence" value="ECO:0007669"/>
    <property type="project" value="UniProtKB-KW"/>
</dbReference>
<gene>
    <name evidence="10" type="ORF">SNE25_02280</name>
</gene>
<dbReference type="RefSeq" id="WP_321563472.1">
    <property type="nucleotide sequence ID" value="NZ_CP139558.1"/>
</dbReference>
<dbReference type="EMBL" id="CP139558">
    <property type="protein sequence ID" value="WPU94349.1"/>
    <property type="molecule type" value="Genomic_DNA"/>
</dbReference>
<feature type="domain" description="Glycosyl-hydrolase 97 catalytic" evidence="7">
    <location>
        <begin position="322"/>
        <end position="454"/>
    </location>
</feature>
<evidence type="ECO:0000313" key="11">
    <source>
        <dbReference type="Proteomes" id="UP001324380"/>
    </source>
</evidence>
<dbReference type="Gene3D" id="2.70.98.10">
    <property type="match status" value="1"/>
</dbReference>
<dbReference type="PANTHER" id="PTHR35803:SF2">
    <property type="entry name" value="RETAINING ALPHA-GALACTOSIDASE"/>
    <property type="match status" value="1"/>
</dbReference>
<dbReference type="InterPro" id="IPR013785">
    <property type="entry name" value="Aldolase_TIM"/>
</dbReference>
<evidence type="ECO:0000256" key="4">
    <source>
        <dbReference type="ARBA" id="ARBA00022837"/>
    </source>
</evidence>
<evidence type="ECO:0000259" key="9">
    <source>
        <dbReference type="Pfam" id="PF14509"/>
    </source>
</evidence>
<reference evidence="10 11" key="1">
    <citation type="submission" date="2023-11" db="EMBL/GenBank/DDBJ databases">
        <title>Analysis of the Genomes of Mucilaginibacter gossypii cycad 4 and M. sabulilitoris SNA2: microbes with the potential for plant growth promotion.</title>
        <authorList>
            <person name="Hirsch A.M."/>
            <person name="Humm E."/>
            <person name="Rubbi M."/>
            <person name="Del Vecchio G."/>
            <person name="Ha S.M."/>
            <person name="Pellegrini M."/>
            <person name="Gunsalus R.P."/>
        </authorList>
    </citation>
    <scope>NUCLEOTIDE SEQUENCE [LARGE SCALE GENOMIC DNA]</scope>
    <source>
        <strain evidence="10 11">SNA2</strain>
    </source>
</reference>
<evidence type="ECO:0000256" key="2">
    <source>
        <dbReference type="ARBA" id="ARBA00011245"/>
    </source>
</evidence>
<sequence length="632" mass="69864">MKILKKIKLAIRLVLLVAACPSILFAAENITVYSPDKQLRLEVFDHQGTLSYSVYFKNKPVINTSAMQMSIDKNSLTNQVIINGSTSYTVNESYPWYGAHAVAINHCNGAKIKLLHGKSSFLLDVRVFNDAAAFSFQIPGDKSTSRIPNESTEFNIPAGSTIWYHDLNGHYEGQHVKKQIDSVKAGQWIAPPATFKLPGDAGYASITEADLKNYAGMALQADGKGKLVLQLADHHPISHPYELRYSKDDIARVSKPAAITGTINTPWRVIMVGADLNTLVNCDAVHNLCPPPNKNYFPQGINTSWVKPGRAVWQYLDGGGDKTVNNMKEYSQLASELGFEHNILEGFWSKWSDEEIKDLVSYSKQRGVSIWVWMHSKELRDSSVRHAQFKRCHDLGIAGLKIDFFDNEAKEVVDLYEDILTETARLHLMVDFHGSNKPTGQMRTWPNELTREAVKGMESSKLADRATHSTTLPFTRFLAGPAEYTPVHFGERRKNTTWTNQIASAVILSAPVLTYAASPQHLLASPGVDIIKSIPSVWDETIVLKPSTIGELAVFARRKGNTWFLAVMNGVQPKSIKIPLTFLKASAKCTSINDDPDNTGALKTGNSTAKATDVLSLNLGVGGGYIGRYTIQ</sequence>
<dbReference type="InterPro" id="IPR014718">
    <property type="entry name" value="GH-type_carb-bd"/>
</dbReference>
<dbReference type="PANTHER" id="PTHR35803">
    <property type="entry name" value="GLUCAN 1,4-ALPHA-GLUCOSIDASE SUSB-RELATED"/>
    <property type="match status" value="1"/>
</dbReference>
<keyword evidence="6" id="KW-0732">Signal</keyword>
<evidence type="ECO:0000256" key="1">
    <source>
        <dbReference type="ARBA" id="ARBA00001913"/>
    </source>
</evidence>
<evidence type="ECO:0000259" key="8">
    <source>
        <dbReference type="Pfam" id="PF14508"/>
    </source>
</evidence>
<feature type="chain" id="PRO_5045269754" evidence="6">
    <location>
        <begin position="27"/>
        <end position="632"/>
    </location>
</feature>
<dbReference type="Gene3D" id="3.20.20.70">
    <property type="entry name" value="Aldolase class I"/>
    <property type="match status" value="1"/>
</dbReference>
<keyword evidence="3 10" id="KW-0378">Hydrolase</keyword>
<dbReference type="InterPro" id="IPR013780">
    <property type="entry name" value="Glyco_hydro_b"/>
</dbReference>
<feature type="signal peptide" evidence="6">
    <location>
        <begin position="1"/>
        <end position="26"/>
    </location>
</feature>
<dbReference type="InterPro" id="IPR052720">
    <property type="entry name" value="Glycosyl_hydrolase_97"/>
</dbReference>
<feature type="domain" description="Glycosyl-hydrolase 97 C-terminal oligomerisation" evidence="9">
    <location>
        <begin position="537"/>
        <end position="627"/>
    </location>
</feature>
<proteinExistence type="predicted"/>
<evidence type="ECO:0000256" key="5">
    <source>
        <dbReference type="ARBA" id="ARBA00023295"/>
    </source>
</evidence>
<evidence type="ECO:0000256" key="3">
    <source>
        <dbReference type="ARBA" id="ARBA00022801"/>
    </source>
</evidence>